<comment type="caution">
    <text evidence="3">The sequence shown here is derived from an EMBL/GenBank/DDBJ whole genome shotgun (WGS) entry which is preliminary data.</text>
</comment>
<protein>
    <submittedName>
        <fullName evidence="3">Uncharacterized protein</fullName>
    </submittedName>
</protein>
<feature type="transmembrane region" description="Helical" evidence="2">
    <location>
        <begin position="37"/>
        <end position="57"/>
    </location>
</feature>
<gene>
    <name evidence="3" type="ORF">LSH36_55g04030</name>
</gene>
<evidence type="ECO:0000256" key="2">
    <source>
        <dbReference type="SAM" id="Phobius"/>
    </source>
</evidence>
<keyword evidence="2" id="KW-0472">Membrane</keyword>
<feature type="transmembrane region" description="Helical" evidence="2">
    <location>
        <begin position="69"/>
        <end position="89"/>
    </location>
</feature>
<feature type="transmembrane region" description="Helical" evidence="2">
    <location>
        <begin position="149"/>
        <end position="166"/>
    </location>
</feature>
<feature type="transmembrane region" description="Helical" evidence="2">
    <location>
        <begin position="289"/>
        <end position="310"/>
    </location>
</feature>
<feature type="transmembrane region" description="Helical" evidence="2">
    <location>
        <begin position="178"/>
        <end position="196"/>
    </location>
</feature>
<feature type="compositionally biased region" description="Polar residues" evidence="1">
    <location>
        <begin position="439"/>
        <end position="448"/>
    </location>
</feature>
<feature type="transmembrane region" description="Helical" evidence="2">
    <location>
        <begin position="252"/>
        <end position="277"/>
    </location>
</feature>
<organism evidence="3 4">
    <name type="scientific">Paralvinella palmiformis</name>
    <dbReference type="NCBI Taxonomy" id="53620"/>
    <lineage>
        <taxon>Eukaryota</taxon>
        <taxon>Metazoa</taxon>
        <taxon>Spiralia</taxon>
        <taxon>Lophotrochozoa</taxon>
        <taxon>Annelida</taxon>
        <taxon>Polychaeta</taxon>
        <taxon>Sedentaria</taxon>
        <taxon>Canalipalpata</taxon>
        <taxon>Terebellida</taxon>
        <taxon>Terebelliformia</taxon>
        <taxon>Alvinellidae</taxon>
        <taxon>Paralvinella</taxon>
    </lineage>
</organism>
<feature type="compositionally biased region" description="Polar residues" evidence="1">
    <location>
        <begin position="400"/>
        <end position="413"/>
    </location>
</feature>
<accession>A0AAD9K615</accession>
<keyword evidence="4" id="KW-1185">Reference proteome</keyword>
<keyword evidence="2" id="KW-1133">Transmembrane helix</keyword>
<feature type="transmembrane region" description="Helical" evidence="2">
    <location>
        <begin position="208"/>
        <end position="231"/>
    </location>
</feature>
<proteinExistence type="predicted"/>
<dbReference type="AlphaFoldDB" id="A0AAD9K615"/>
<feature type="transmembrane region" description="Helical" evidence="2">
    <location>
        <begin position="12"/>
        <end position="31"/>
    </location>
</feature>
<evidence type="ECO:0000256" key="1">
    <source>
        <dbReference type="SAM" id="MobiDB-lite"/>
    </source>
</evidence>
<evidence type="ECO:0000313" key="4">
    <source>
        <dbReference type="Proteomes" id="UP001208570"/>
    </source>
</evidence>
<keyword evidence="2" id="KW-0812">Transmembrane</keyword>
<name>A0AAD9K615_9ANNE</name>
<dbReference type="Proteomes" id="UP001208570">
    <property type="component" value="Unassembled WGS sequence"/>
</dbReference>
<feature type="region of interest" description="Disordered" evidence="1">
    <location>
        <begin position="400"/>
        <end position="448"/>
    </location>
</feature>
<evidence type="ECO:0000313" key="3">
    <source>
        <dbReference type="EMBL" id="KAK2165065.1"/>
    </source>
</evidence>
<sequence length="448" mass="50427">MLTSSDAKWRCMWHMMVWSMLLTVVSQFLVITEHVAFWIFSLLSLLLLPILTAVYSNTSGRHGAGLIRVAYVICDPVLACISISPVLILNHLSETVTSYSCMVQSESWNQTCSCILNRTSRFEPKGCHHGKAIHTTDKDRMATDIQERFVVIQISVAVPVLISLLMGRRTNKMSFSTYLLTFAYWFVIAIESVDLLDTIRLGDIYRHVIYTTMSIIAISIIITNSYALVTLCSFISPQAGSGRKQVHEQFDFIYRTLVGGSGVLFMETPLLVARFQILASDLSKILPAAFYLWLIKDFIFIFLIVAIICTQKVNNKYVARLPCRVNFDNPDVMFKPEKRDEYIAQQKHVRFSDPPATTFGEYCDDPVMRKHSQSANISSIISKRPSAIAKNDPSFALNNNSTDFKQKAGQPSGSILKGARPKVYNTQHDYLPEPDLDTSSDSSIEAVL</sequence>
<dbReference type="EMBL" id="JAODUP010000055">
    <property type="protein sequence ID" value="KAK2165065.1"/>
    <property type="molecule type" value="Genomic_DNA"/>
</dbReference>
<reference evidence="3" key="1">
    <citation type="journal article" date="2023" name="Mol. Biol. Evol.">
        <title>Third-Generation Sequencing Reveals the Adaptive Role of the Epigenome in Three Deep-Sea Polychaetes.</title>
        <authorList>
            <person name="Perez M."/>
            <person name="Aroh O."/>
            <person name="Sun Y."/>
            <person name="Lan Y."/>
            <person name="Juniper S.K."/>
            <person name="Young C.R."/>
            <person name="Angers B."/>
            <person name="Qian P.Y."/>
        </authorList>
    </citation>
    <scope>NUCLEOTIDE SEQUENCE</scope>
    <source>
        <strain evidence="3">P08H-3</strain>
    </source>
</reference>